<dbReference type="RefSeq" id="WP_211546564.1">
    <property type="nucleotide sequence ID" value="NZ_JAGTUF010000002.1"/>
</dbReference>
<dbReference type="PANTHER" id="PTHR13096:SF9">
    <property type="entry name" value="BIFUNCTIONAL LYSINE-SPECIFIC DEMETHYLASE AND HISTIDYL-HYDROXYLASE"/>
    <property type="match status" value="1"/>
</dbReference>
<keyword evidence="6" id="KW-1185">Reference proteome</keyword>
<name>A0ABS5IBH5_9PROT</name>
<evidence type="ECO:0000259" key="4">
    <source>
        <dbReference type="PROSITE" id="PS51184"/>
    </source>
</evidence>
<dbReference type="InterPro" id="IPR003347">
    <property type="entry name" value="JmjC_dom"/>
</dbReference>
<evidence type="ECO:0000313" key="5">
    <source>
        <dbReference type="EMBL" id="MBR9971058.1"/>
    </source>
</evidence>
<feature type="domain" description="JmjC" evidence="4">
    <location>
        <begin position="111"/>
        <end position="253"/>
    </location>
</feature>
<proteinExistence type="predicted"/>
<comment type="cofactor">
    <cofactor evidence="1">
        <name>Fe(2+)</name>
        <dbReference type="ChEBI" id="CHEBI:29033"/>
    </cofactor>
</comment>
<comment type="caution">
    <text evidence="5">The sequence shown here is derived from an EMBL/GenBank/DDBJ whole genome shotgun (WGS) entry which is preliminary data.</text>
</comment>
<evidence type="ECO:0000256" key="3">
    <source>
        <dbReference type="ARBA" id="ARBA00023004"/>
    </source>
</evidence>
<keyword evidence="2" id="KW-0479">Metal-binding</keyword>
<evidence type="ECO:0000256" key="2">
    <source>
        <dbReference type="ARBA" id="ARBA00022723"/>
    </source>
</evidence>
<dbReference type="PROSITE" id="PS51184">
    <property type="entry name" value="JMJC"/>
    <property type="match status" value="1"/>
</dbReference>
<dbReference type="PANTHER" id="PTHR13096">
    <property type="entry name" value="MINA53 MYC INDUCED NUCLEAR ANTIGEN"/>
    <property type="match status" value="1"/>
</dbReference>
<dbReference type="SUPFAM" id="SSF51197">
    <property type="entry name" value="Clavaminate synthase-like"/>
    <property type="match status" value="1"/>
</dbReference>
<dbReference type="InterPro" id="IPR039994">
    <property type="entry name" value="NO66-like"/>
</dbReference>
<dbReference type="Proteomes" id="UP000680714">
    <property type="component" value="Unassembled WGS sequence"/>
</dbReference>
<accession>A0ABS5IBH5</accession>
<keyword evidence="3" id="KW-0408">Iron</keyword>
<dbReference type="EMBL" id="JAGTUF010000002">
    <property type="protein sequence ID" value="MBR9971058.1"/>
    <property type="molecule type" value="Genomic_DNA"/>
</dbReference>
<evidence type="ECO:0000256" key="1">
    <source>
        <dbReference type="ARBA" id="ARBA00001954"/>
    </source>
</evidence>
<gene>
    <name evidence="5" type="ORF">KEC16_04955</name>
</gene>
<evidence type="ECO:0000313" key="6">
    <source>
        <dbReference type="Proteomes" id="UP000680714"/>
    </source>
</evidence>
<sequence length="407" mass="45863">MDSIADSKFGLGLGRQEKTLSFQDLIAPLGLDQFMATYYEKKELRIQRNDPQFFSTLLTLDDIDHHLTHVGHNYPSVNVANALDSVPKEAFTFSDGRIDKTRLYELYSQGCTIVMRHMHRTVPALARLCRSAEQVFSCEFQTNVYFTPPGAQGFKIHYDTHDIFALQVLGKKRWRIYGTPRELPLARQDFNPTKDSPGDLSAEFDHNAGDVYYFPRGLVHDAVTSAEPSIHITLGMLSQTWTELMLESLLAVCHENVEFRHNLPIGALAEAPDLAAMETTFRQLVSRFADKARFEDILERFRDAFITSRQPLNWGRSRDHLLLPELNADTVVGPRPELVCHLRETADQIVLHVHTAEIAFPAAVAAALTYSLGTPSFTVRDMPGLADDASRLVLARRLVREGILTIA</sequence>
<protein>
    <recommendedName>
        <fullName evidence="4">JmjC domain-containing protein</fullName>
    </recommendedName>
</protein>
<organism evidence="5 6">
    <name type="scientific">Magnetospirillum sulfuroxidans</name>
    <dbReference type="NCBI Taxonomy" id="611300"/>
    <lineage>
        <taxon>Bacteria</taxon>
        <taxon>Pseudomonadati</taxon>
        <taxon>Pseudomonadota</taxon>
        <taxon>Alphaproteobacteria</taxon>
        <taxon>Rhodospirillales</taxon>
        <taxon>Rhodospirillaceae</taxon>
        <taxon>Magnetospirillum</taxon>
    </lineage>
</organism>
<reference evidence="5 6" key="1">
    <citation type="submission" date="2021-04" db="EMBL/GenBank/DDBJ databases">
        <title>Magnetospirillum sulfuroxidans sp. nov., a facultative chemolithoautotrophic sulfur-oxidizing alphaproteobacterium isolated from freshwater sediment and proposals for Paramagetospirillum gen. nov., and Magnetospirillaceae fam. nov.</title>
        <authorList>
            <person name="Koziaeva V."/>
            <person name="Geelhoed J.S."/>
            <person name="Sorokin D.Y."/>
            <person name="Grouzdev D.S."/>
        </authorList>
    </citation>
    <scope>NUCLEOTIDE SEQUENCE [LARGE SCALE GENOMIC DNA]</scope>
    <source>
        <strain evidence="5 6">J10</strain>
    </source>
</reference>
<dbReference type="Gene3D" id="2.60.120.650">
    <property type="entry name" value="Cupin"/>
    <property type="match status" value="1"/>
</dbReference>
<dbReference type="Pfam" id="PF08007">
    <property type="entry name" value="JmjC_2"/>
    <property type="match status" value="1"/>
</dbReference>